<dbReference type="EMBL" id="VSRR010029221">
    <property type="protein sequence ID" value="MPC69325.1"/>
    <property type="molecule type" value="Genomic_DNA"/>
</dbReference>
<protein>
    <submittedName>
        <fullName evidence="2">Uncharacterized protein</fullName>
    </submittedName>
</protein>
<gene>
    <name evidence="2" type="ORF">E2C01_063546</name>
</gene>
<organism evidence="2 3">
    <name type="scientific">Portunus trituberculatus</name>
    <name type="common">Swimming crab</name>
    <name type="synonym">Neptunus trituberculatus</name>
    <dbReference type="NCBI Taxonomy" id="210409"/>
    <lineage>
        <taxon>Eukaryota</taxon>
        <taxon>Metazoa</taxon>
        <taxon>Ecdysozoa</taxon>
        <taxon>Arthropoda</taxon>
        <taxon>Crustacea</taxon>
        <taxon>Multicrustacea</taxon>
        <taxon>Malacostraca</taxon>
        <taxon>Eumalacostraca</taxon>
        <taxon>Eucarida</taxon>
        <taxon>Decapoda</taxon>
        <taxon>Pleocyemata</taxon>
        <taxon>Brachyura</taxon>
        <taxon>Eubrachyura</taxon>
        <taxon>Portunoidea</taxon>
        <taxon>Portunidae</taxon>
        <taxon>Portuninae</taxon>
        <taxon>Portunus</taxon>
    </lineage>
</organism>
<accession>A0A5B7HIG0</accession>
<name>A0A5B7HIG0_PORTR</name>
<reference evidence="2 3" key="1">
    <citation type="submission" date="2019-05" db="EMBL/GenBank/DDBJ databases">
        <title>Another draft genome of Portunus trituberculatus and its Hox gene families provides insights of decapod evolution.</title>
        <authorList>
            <person name="Jeong J.-H."/>
            <person name="Song I."/>
            <person name="Kim S."/>
            <person name="Choi T."/>
            <person name="Kim D."/>
            <person name="Ryu S."/>
            <person name="Kim W."/>
        </authorList>
    </citation>
    <scope>NUCLEOTIDE SEQUENCE [LARGE SCALE GENOMIC DNA]</scope>
    <source>
        <tissue evidence="2">Muscle</tissue>
    </source>
</reference>
<feature type="region of interest" description="Disordered" evidence="1">
    <location>
        <begin position="1"/>
        <end position="36"/>
    </location>
</feature>
<keyword evidence="3" id="KW-1185">Reference proteome</keyword>
<dbReference type="AlphaFoldDB" id="A0A5B7HIG0"/>
<evidence type="ECO:0000313" key="3">
    <source>
        <dbReference type="Proteomes" id="UP000324222"/>
    </source>
</evidence>
<evidence type="ECO:0000313" key="2">
    <source>
        <dbReference type="EMBL" id="MPC69325.1"/>
    </source>
</evidence>
<proteinExistence type="predicted"/>
<evidence type="ECO:0000256" key="1">
    <source>
        <dbReference type="SAM" id="MobiDB-lite"/>
    </source>
</evidence>
<comment type="caution">
    <text evidence="2">The sequence shown here is derived from an EMBL/GenBank/DDBJ whole genome shotgun (WGS) entry which is preliminary data.</text>
</comment>
<sequence length="96" mass="10565">MSTSPGTLDRARTPWPHKTQYLHGSGSQTRGSVLEGSYWPSSRPSVPWCQAASCLYRDISKNVQSCFASFPPGSSPQCLLSVTPFTLDQVNILEFK</sequence>
<dbReference type="Proteomes" id="UP000324222">
    <property type="component" value="Unassembled WGS sequence"/>
</dbReference>